<dbReference type="STRING" id="490188.SAMN04488068_0858"/>
<protein>
    <recommendedName>
        <fullName evidence="4">DUF3108 domain-containing protein</fullName>
    </recommendedName>
</protein>
<feature type="signal peptide" evidence="1">
    <location>
        <begin position="1"/>
        <end position="29"/>
    </location>
</feature>
<gene>
    <name evidence="2" type="ORF">SAMN04488068_0858</name>
</gene>
<organism evidence="2 3">
    <name type="scientific">Hydrocarboniphaga daqingensis</name>
    <dbReference type="NCBI Taxonomy" id="490188"/>
    <lineage>
        <taxon>Bacteria</taxon>
        <taxon>Pseudomonadati</taxon>
        <taxon>Pseudomonadota</taxon>
        <taxon>Gammaproteobacteria</taxon>
        <taxon>Nevskiales</taxon>
        <taxon>Nevskiaceae</taxon>
        <taxon>Hydrocarboniphaga</taxon>
    </lineage>
</organism>
<dbReference type="InterPro" id="IPR021457">
    <property type="entry name" value="DUF3108"/>
</dbReference>
<accession>A0A1M5LEX6</accession>
<dbReference type="RefSeq" id="WP_084083148.1">
    <property type="nucleotide sequence ID" value="NZ_FQWZ01000002.1"/>
</dbReference>
<dbReference type="Proteomes" id="UP000199758">
    <property type="component" value="Unassembled WGS sequence"/>
</dbReference>
<evidence type="ECO:0000313" key="3">
    <source>
        <dbReference type="Proteomes" id="UP000199758"/>
    </source>
</evidence>
<evidence type="ECO:0000313" key="2">
    <source>
        <dbReference type="EMBL" id="SHG63500.1"/>
    </source>
</evidence>
<dbReference type="OrthoDB" id="6007799at2"/>
<proteinExistence type="predicted"/>
<name>A0A1M5LEX6_9GAMM</name>
<sequence>MTLQTRLHSLCRPAAAALLALLTAGPAVAVSPDLLVPSSLPYNVYRGGSLLGAGHITLKAGATPDCWFFSQEATPKGWLKLVSGDVLEQSHFCILDGKIRPVAYRFSRDGVGSSKENFSLRFDWPKQQAIYQNGDVRPVTDGTLDRLSLQLALRDWLLSERAATGKEPTGEHEVIFADRKRIDSYTFQIKAHERVETPAGTFDTTRLDRTDSKNRRTQFWLSPQHGYIVVKAEQQRDDDPVIRLLLTQVPPAVAP</sequence>
<keyword evidence="3" id="KW-1185">Reference proteome</keyword>
<dbReference type="AlphaFoldDB" id="A0A1M5LEX6"/>
<feature type="chain" id="PRO_5013313847" description="DUF3108 domain-containing protein" evidence="1">
    <location>
        <begin position="30"/>
        <end position="255"/>
    </location>
</feature>
<dbReference type="Pfam" id="PF11306">
    <property type="entry name" value="DUF3108"/>
    <property type="match status" value="1"/>
</dbReference>
<evidence type="ECO:0000256" key="1">
    <source>
        <dbReference type="SAM" id="SignalP"/>
    </source>
</evidence>
<reference evidence="2 3" key="1">
    <citation type="submission" date="2016-11" db="EMBL/GenBank/DDBJ databases">
        <authorList>
            <person name="Jaros S."/>
            <person name="Januszkiewicz K."/>
            <person name="Wedrychowicz H."/>
        </authorList>
    </citation>
    <scope>NUCLEOTIDE SEQUENCE [LARGE SCALE GENOMIC DNA]</scope>
    <source>
        <strain evidence="2 3">CGMCC 1.7049</strain>
    </source>
</reference>
<dbReference type="EMBL" id="FQWZ01000002">
    <property type="protein sequence ID" value="SHG63500.1"/>
    <property type="molecule type" value="Genomic_DNA"/>
</dbReference>
<keyword evidence="1" id="KW-0732">Signal</keyword>
<evidence type="ECO:0008006" key="4">
    <source>
        <dbReference type="Google" id="ProtNLM"/>
    </source>
</evidence>